<accession>A0A2A4Z670</accession>
<comment type="similarity">
    <text evidence="10 12">Belongs to the fluoride channel Fluc/FEX (TC 1.A.43) family.</text>
</comment>
<comment type="subcellular location">
    <subcellularLocation>
        <location evidence="1 12">Cell membrane</location>
        <topology evidence="1 12">Multi-pass membrane protein</topology>
    </subcellularLocation>
</comment>
<evidence type="ECO:0000256" key="10">
    <source>
        <dbReference type="ARBA" id="ARBA00035120"/>
    </source>
</evidence>
<sequence length="127" mass="13750">MFGYILYAALGGAIGASLRYMTTTYVASVWGNLFPYGTMAVNVIGSFIMGILFVLFAEKLNLSSDAWKVLLMTGVLGGFTTFSAFSLDAWQLIERQAYISALSYIGLSFLLSIGALILAIYITRSVS</sequence>
<keyword evidence="3" id="KW-0997">Cell inner membrane</keyword>
<reference evidence="13" key="2">
    <citation type="journal article" date="2018" name="ISME J.">
        <title>A dynamic microbial community with high functional redundancy inhabits the cold, oxic subseafloor aquifer.</title>
        <authorList>
            <person name="Tully B.J."/>
            <person name="Wheat C.G."/>
            <person name="Glazer B.T."/>
            <person name="Huber J.A."/>
        </authorList>
    </citation>
    <scope>NUCLEOTIDE SEQUENCE</scope>
    <source>
        <strain evidence="13">NORP83</strain>
    </source>
</reference>
<dbReference type="NCBIfam" id="NF010791">
    <property type="entry name" value="PRK14195.1"/>
    <property type="match status" value="1"/>
</dbReference>
<keyword evidence="4 12" id="KW-0812">Transmembrane</keyword>
<keyword evidence="12" id="KW-0813">Transport</keyword>
<dbReference type="InterPro" id="IPR003691">
    <property type="entry name" value="FluC"/>
</dbReference>
<keyword evidence="5 12" id="KW-1133">Transmembrane helix</keyword>
<keyword evidence="9 12" id="KW-0407">Ion channel</keyword>
<evidence type="ECO:0000256" key="8">
    <source>
        <dbReference type="ARBA" id="ARBA00023136"/>
    </source>
</evidence>
<dbReference type="GO" id="GO:0005886">
    <property type="term" value="C:plasma membrane"/>
    <property type="evidence" value="ECO:0007669"/>
    <property type="project" value="UniProtKB-SubCell"/>
</dbReference>
<keyword evidence="2 12" id="KW-1003">Cell membrane</keyword>
<dbReference type="EMBL" id="NVUS01000004">
    <property type="protein sequence ID" value="PCJ02485.1"/>
    <property type="molecule type" value="Genomic_DNA"/>
</dbReference>
<feature type="binding site" evidence="12">
    <location>
        <position position="80"/>
    </location>
    <ligand>
        <name>Na(+)</name>
        <dbReference type="ChEBI" id="CHEBI:29101"/>
        <note>structural</note>
    </ligand>
</feature>
<dbReference type="GO" id="GO:0140114">
    <property type="term" value="P:cellular detoxification of fluoride"/>
    <property type="evidence" value="ECO:0007669"/>
    <property type="project" value="UniProtKB-UniRule"/>
</dbReference>
<dbReference type="PANTHER" id="PTHR28259:SF1">
    <property type="entry name" value="FLUORIDE EXPORT PROTEIN 1-RELATED"/>
    <property type="match status" value="1"/>
</dbReference>
<evidence type="ECO:0000313" key="13">
    <source>
        <dbReference type="EMBL" id="PCJ02485.1"/>
    </source>
</evidence>
<evidence type="ECO:0000256" key="5">
    <source>
        <dbReference type="ARBA" id="ARBA00022989"/>
    </source>
</evidence>
<dbReference type="GO" id="GO:0062054">
    <property type="term" value="F:fluoride channel activity"/>
    <property type="evidence" value="ECO:0007669"/>
    <property type="project" value="UniProtKB-UniRule"/>
</dbReference>
<keyword evidence="7 12" id="KW-0406">Ion transport</keyword>
<reference key="1">
    <citation type="submission" date="2017-08" db="EMBL/GenBank/DDBJ databases">
        <title>A dynamic microbial community with high functional redundancy inhabits the cold, oxic subseafloor aquifer.</title>
        <authorList>
            <person name="Tully B.J."/>
            <person name="Wheat C.G."/>
            <person name="Glazer B.T."/>
            <person name="Huber J.A."/>
        </authorList>
    </citation>
    <scope>NUCLEOTIDE SEQUENCE [LARGE SCALE GENOMIC DNA]</scope>
</reference>
<feature type="transmembrane region" description="Helical" evidence="12">
    <location>
        <begin position="99"/>
        <end position="122"/>
    </location>
</feature>
<evidence type="ECO:0000256" key="6">
    <source>
        <dbReference type="ARBA" id="ARBA00023053"/>
    </source>
</evidence>
<comment type="catalytic activity">
    <reaction evidence="11">
        <text>fluoride(in) = fluoride(out)</text>
        <dbReference type="Rhea" id="RHEA:76159"/>
        <dbReference type="ChEBI" id="CHEBI:17051"/>
    </reaction>
    <physiologicalReaction direction="left-to-right" evidence="11">
        <dbReference type="Rhea" id="RHEA:76160"/>
    </physiologicalReaction>
</comment>
<keyword evidence="12" id="KW-0479">Metal-binding</keyword>
<dbReference type="PANTHER" id="PTHR28259">
    <property type="entry name" value="FLUORIDE EXPORT PROTEIN 1-RELATED"/>
    <property type="match status" value="1"/>
</dbReference>
<evidence type="ECO:0000256" key="1">
    <source>
        <dbReference type="ARBA" id="ARBA00004651"/>
    </source>
</evidence>
<keyword evidence="8 12" id="KW-0472">Membrane</keyword>
<comment type="caution">
    <text evidence="13">The sequence shown here is derived from an EMBL/GenBank/DDBJ whole genome shotgun (WGS) entry which is preliminary data.</text>
</comment>
<proteinExistence type="inferred from homology"/>
<evidence type="ECO:0000256" key="11">
    <source>
        <dbReference type="ARBA" id="ARBA00035585"/>
    </source>
</evidence>
<protein>
    <recommendedName>
        <fullName evidence="12">Fluoride-specific ion channel FluC</fullName>
    </recommendedName>
</protein>
<dbReference type="Pfam" id="PF02537">
    <property type="entry name" value="CRCB"/>
    <property type="match status" value="1"/>
</dbReference>
<comment type="activity regulation">
    <text evidence="12">Na(+) is not transported, but it plays an essential structural role and its presence is essential for fluoride channel function.</text>
</comment>
<evidence type="ECO:0000256" key="9">
    <source>
        <dbReference type="ARBA" id="ARBA00023303"/>
    </source>
</evidence>
<evidence type="ECO:0000256" key="2">
    <source>
        <dbReference type="ARBA" id="ARBA00022475"/>
    </source>
</evidence>
<gene>
    <name evidence="12" type="primary">fluC</name>
    <name evidence="12" type="synonym">crcB</name>
    <name evidence="13" type="ORF">COB13_04630</name>
</gene>
<evidence type="ECO:0000256" key="12">
    <source>
        <dbReference type="HAMAP-Rule" id="MF_00454"/>
    </source>
</evidence>
<organism evidence="13">
    <name type="scientific">OCS116 cluster bacterium</name>
    <dbReference type="NCBI Taxonomy" id="2030921"/>
    <lineage>
        <taxon>Bacteria</taxon>
        <taxon>Pseudomonadati</taxon>
        <taxon>Pseudomonadota</taxon>
        <taxon>Alphaproteobacteria</taxon>
        <taxon>OCS116 cluster</taxon>
    </lineage>
</organism>
<dbReference type="NCBIfam" id="TIGR00494">
    <property type="entry name" value="crcB"/>
    <property type="match status" value="1"/>
</dbReference>
<dbReference type="AlphaFoldDB" id="A0A2A4Z670"/>
<feature type="transmembrane region" description="Helical" evidence="12">
    <location>
        <begin position="39"/>
        <end position="57"/>
    </location>
</feature>
<feature type="binding site" evidence="12">
    <location>
        <position position="77"/>
    </location>
    <ligand>
        <name>Na(+)</name>
        <dbReference type="ChEBI" id="CHEBI:29101"/>
        <note>structural</note>
    </ligand>
</feature>
<dbReference type="GO" id="GO:0046872">
    <property type="term" value="F:metal ion binding"/>
    <property type="evidence" value="ECO:0007669"/>
    <property type="project" value="UniProtKB-KW"/>
</dbReference>
<name>A0A2A4Z670_9PROT</name>
<evidence type="ECO:0000256" key="3">
    <source>
        <dbReference type="ARBA" id="ARBA00022519"/>
    </source>
</evidence>
<keyword evidence="6 12" id="KW-0915">Sodium</keyword>
<evidence type="ECO:0000256" key="4">
    <source>
        <dbReference type="ARBA" id="ARBA00022692"/>
    </source>
</evidence>
<feature type="transmembrane region" description="Helical" evidence="12">
    <location>
        <begin position="69"/>
        <end position="87"/>
    </location>
</feature>
<dbReference type="HAMAP" id="MF_00454">
    <property type="entry name" value="FluC"/>
    <property type="match status" value="1"/>
</dbReference>
<evidence type="ECO:0000256" key="7">
    <source>
        <dbReference type="ARBA" id="ARBA00023065"/>
    </source>
</evidence>
<comment type="function">
    <text evidence="12">Fluoride-specific ion channel. Important for reducing fluoride concentration in the cell, thus reducing its toxicity.</text>
</comment>